<reference evidence="2 3" key="1">
    <citation type="submission" date="2017-07" db="EMBL/GenBank/DDBJ databases">
        <title>Virgibacillus sp. LM2416.</title>
        <authorList>
            <person name="Tak E.J."/>
            <person name="Bae J.-W."/>
        </authorList>
    </citation>
    <scope>NUCLEOTIDE SEQUENCE [LARGE SCALE GENOMIC DNA]</scope>
    <source>
        <strain evidence="2 3">LM2416</strain>
    </source>
</reference>
<keyword evidence="1" id="KW-0472">Membrane</keyword>
<dbReference type="AlphaFoldDB" id="A0A220TZH6"/>
<proteinExistence type="predicted"/>
<feature type="transmembrane region" description="Helical" evidence="1">
    <location>
        <begin position="87"/>
        <end position="108"/>
    </location>
</feature>
<dbReference type="KEGG" id="vil:CFK37_02035"/>
<feature type="transmembrane region" description="Helical" evidence="1">
    <location>
        <begin position="21"/>
        <end position="43"/>
    </location>
</feature>
<evidence type="ECO:0000256" key="1">
    <source>
        <dbReference type="SAM" id="Phobius"/>
    </source>
</evidence>
<organism evidence="2 3">
    <name type="scientific">Virgibacillus phasianinus</name>
    <dbReference type="NCBI Taxonomy" id="2017483"/>
    <lineage>
        <taxon>Bacteria</taxon>
        <taxon>Bacillati</taxon>
        <taxon>Bacillota</taxon>
        <taxon>Bacilli</taxon>
        <taxon>Bacillales</taxon>
        <taxon>Bacillaceae</taxon>
        <taxon>Virgibacillus</taxon>
    </lineage>
</organism>
<dbReference type="OrthoDB" id="2453726at2"/>
<feature type="transmembrane region" description="Helical" evidence="1">
    <location>
        <begin position="49"/>
        <end position="67"/>
    </location>
</feature>
<dbReference type="EMBL" id="CP022315">
    <property type="protein sequence ID" value="ASK61061.1"/>
    <property type="molecule type" value="Genomic_DNA"/>
</dbReference>
<feature type="transmembrane region" description="Helical" evidence="1">
    <location>
        <begin position="165"/>
        <end position="183"/>
    </location>
</feature>
<name>A0A220TZH6_9BACI</name>
<keyword evidence="1" id="KW-0812">Transmembrane</keyword>
<dbReference type="Proteomes" id="UP000198312">
    <property type="component" value="Chromosome"/>
</dbReference>
<gene>
    <name evidence="2" type="ORF">CFK37_02035</name>
</gene>
<evidence type="ECO:0000313" key="3">
    <source>
        <dbReference type="Proteomes" id="UP000198312"/>
    </source>
</evidence>
<evidence type="ECO:0000313" key="2">
    <source>
        <dbReference type="EMBL" id="ASK61061.1"/>
    </source>
</evidence>
<feature type="transmembrane region" description="Helical" evidence="1">
    <location>
        <begin position="203"/>
        <end position="224"/>
    </location>
</feature>
<accession>A0A220TZH6</accession>
<sequence>MNRQIKGLLYFCVADAKRSLLIFWTILIGFVTLGVLIALFLMTGENDKMIMSIPFAVYIYSSIFGFLTVKQSIPFAIKMGATRKNLFIGLAVFLVGLSIFQAILINIIQSIYEFVCQQISIDAMEFMSLGGFLDNTWLTSITVEASVIFFIMTLDYMLGLLFYKYGLPGGGGILGVALVMLLYGFSEGFLIDFANSIIESFDIMLFFEVAGIGFLIYILSWGMVRKITIE</sequence>
<keyword evidence="3" id="KW-1185">Reference proteome</keyword>
<keyword evidence="1" id="KW-1133">Transmembrane helix</keyword>
<dbReference type="RefSeq" id="WP_089060338.1">
    <property type="nucleotide sequence ID" value="NZ_CP022315.1"/>
</dbReference>
<feature type="transmembrane region" description="Helical" evidence="1">
    <location>
        <begin position="137"/>
        <end position="158"/>
    </location>
</feature>
<protein>
    <submittedName>
        <fullName evidence="2">Uncharacterized protein</fullName>
    </submittedName>
</protein>